<gene>
    <name evidence="1" type="ORF">PROFUN_07215</name>
</gene>
<sequence length="78" mass="8798">MVNFHVLCGFTATSPTPHRLEPDVYTSRTSITSALERDHIQPQPEILFRGSSQPPDSEPFNHSASFVCYRLTRTPPQV</sequence>
<dbReference type="Proteomes" id="UP000241769">
    <property type="component" value="Unassembled WGS sequence"/>
</dbReference>
<proteinExistence type="predicted"/>
<reference evidence="1 2" key="1">
    <citation type="journal article" date="2018" name="Genome Biol. Evol.">
        <title>Multiple Roots of Fruiting Body Formation in Amoebozoa.</title>
        <authorList>
            <person name="Hillmann F."/>
            <person name="Forbes G."/>
            <person name="Novohradska S."/>
            <person name="Ferling I."/>
            <person name="Riege K."/>
            <person name="Groth M."/>
            <person name="Westermann M."/>
            <person name="Marz M."/>
            <person name="Spaller T."/>
            <person name="Winckler T."/>
            <person name="Schaap P."/>
            <person name="Glockner G."/>
        </authorList>
    </citation>
    <scope>NUCLEOTIDE SEQUENCE [LARGE SCALE GENOMIC DNA]</scope>
    <source>
        <strain evidence="1 2">Jena</strain>
    </source>
</reference>
<keyword evidence="2" id="KW-1185">Reference proteome</keyword>
<organism evidence="1 2">
    <name type="scientific">Planoprotostelium fungivorum</name>
    <dbReference type="NCBI Taxonomy" id="1890364"/>
    <lineage>
        <taxon>Eukaryota</taxon>
        <taxon>Amoebozoa</taxon>
        <taxon>Evosea</taxon>
        <taxon>Variosea</taxon>
        <taxon>Cavosteliida</taxon>
        <taxon>Cavosteliaceae</taxon>
        <taxon>Planoprotostelium</taxon>
    </lineage>
</organism>
<protein>
    <submittedName>
        <fullName evidence="1">Uncharacterized protein</fullName>
    </submittedName>
</protein>
<dbReference type="InParanoid" id="A0A2P6NMF0"/>
<accession>A0A2P6NMF0</accession>
<name>A0A2P6NMF0_9EUKA</name>
<evidence type="ECO:0000313" key="2">
    <source>
        <dbReference type="Proteomes" id="UP000241769"/>
    </source>
</evidence>
<dbReference type="EMBL" id="MDYQ01000050">
    <property type="protein sequence ID" value="PRP85144.1"/>
    <property type="molecule type" value="Genomic_DNA"/>
</dbReference>
<evidence type="ECO:0000313" key="1">
    <source>
        <dbReference type="EMBL" id="PRP85144.1"/>
    </source>
</evidence>
<comment type="caution">
    <text evidence="1">The sequence shown here is derived from an EMBL/GenBank/DDBJ whole genome shotgun (WGS) entry which is preliminary data.</text>
</comment>
<dbReference type="AlphaFoldDB" id="A0A2P6NMF0"/>